<organism evidence="1 2">
    <name type="scientific">Carboxylicivirga linearis</name>
    <dbReference type="NCBI Taxonomy" id="1628157"/>
    <lineage>
        <taxon>Bacteria</taxon>
        <taxon>Pseudomonadati</taxon>
        <taxon>Bacteroidota</taxon>
        <taxon>Bacteroidia</taxon>
        <taxon>Marinilabiliales</taxon>
        <taxon>Marinilabiliaceae</taxon>
        <taxon>Carboxylicivirga</taxon>
    </lineage>
</organism>
<accession>A0ABS5JW57</accession>
<reference evidence="1 2" key="1">
    <citation type="journal article" date="2015" name="Int. J. Syst. Evol. Microbiol.">
        <title>Carboxylicivirga linearis sp. nov., isolated from a sea cucumber culture pond.</title>
        <authorList>
            <person name="Wang F.Q."/>
            <person name="Zhou Y.X."/>
            <person name="Lin X.Z."/>
            <person name="Chen G.J."/>
            <person name="Du Z.J."/>
        </authorList>
    </citation>
    <scope>NUCLEOTIDE SEQUENCE [LARGE SCALE GENOMIC DNA]</scope>
    <source>
        <strain evidence="1 2">FB218</strain>
    </source>
</reference>
<protein>
    <recommendedName>
        <fullName evidence="3">DUF2116 family Zn-ribbon domain-containing protein</fullName>
    </recommendedName>
</protein>
<evidence type="ECO:0008006" key="3">
    <source>
        <dbReference type="Google" id="ProtNLM"/>
    </source>
</evidence>
<dbReference type="Proteomes" id="UP000708576">
    <property type="component" value="Unassembled WGS sequence"/>
</dbReference>
<keyword evidence="2" id="KW-1185">Reference proteome</keyword>
<evidence type="ECO:0000313" key="2">
    <source>
        <dbReference type="Proteomes" id="UP000708576"/>
    </source>
</evidence>
<sequence>MKKQCILCSAEFEAKRADANYCSEKCRAKANYEIRKKKASGEFSPDNLPVSLPLNSPIERSKNTKIEVNGILNTDEIRQMIVNTDSTIANFCAENTALKAQITELSAQKSHFCLQIIEIKEIKIKKLEAALLLSDTDLYNTYLNGEYQKAVKTNNILADFKLITPHKLSLDSSANLLFKINQYRLKVKNLIIAHNSEVSKLNLQIQDIDTSIKNLNKAIDENNSSVRFNQTRIMRLEQLLSG</sequence>
<dbReference type="RefSeq" id="WP_212216375.1">
    <property type="nucleotide sequence ID" value="NZ_JAGUCO010000008.1"/>
</dbReference>
<gene>
    <name evidence="1" type="ORF">KEM10_12645</name>
</gene>
<proteinExistence type="predicted"/>
<name>A0ABS5JW57_9BACT</name>
<dbReference type="EMBL" id="JAGUCO010000008">
    <property type="protein sequence ID" value="MBS2099132.1"/>
    <property type="molecule type" value="Genomic_DNA"/>
</dbReference>
<evidence type="ECO:0000313" key="1">
    <source>
        <dbReference type="EMBL" id="MBS2099132.1"/>
    </source>
</evidence>
<comment type="caution">
    <text evidence="1">The sequence shown here is derived from an EMBL/GenBank/DDBJ whole genome shotgun (WGS) entry which is preliminary data.</text>
</comment>